<dbReference type="Proteomes" id="UP001651050">
    <property type="component" value="Unassembled WGS sequence"/>
</dbReference>
<gene>
    <name evidence="2" type="ORF">M1843_19980</name>
</gene>
<protein>
    <submittedName>
        <fullName evidence="2">ABC transporter permease subunit</fullName>
    </submittedName>
</protein>
<evidence type="ECO:0000256" key="1">
    <source>
        <dbReference type="SAM" id="Phobius"/>
    </source>
</evidence>
<sequence>MSRLLRVELRRLWARRLTWWALAGLLGVACLTAFSVYGMAKPPSAEEVAWAQDAYEQELQAWEETGEEQVAECAEGAESEGITPEEWGCDQLAPRREWFLPPEATFVRDEVDLDDQAALEAFAQDTGTTADPEVAAVNSSIWNDWESGTPTIATSALAVLAVVFVLGVSFVTAETSSGALGMWLTFEPRRRRVFWSKAAAAGLGTVPVTVLGVVASIGAVYAVYAAFGTLGNLTASRWAEIAGFGGRVVVAGVAFAMIGAALGAMFRHAAAAAGAGAVLAVVGVVASSVAEAAQRWNPVVNITAWIESGAVYGRAVCGPSESGVVECPWVEETVSQTQGGLYLLGLTLVLLLVAALVFRRRDVS</sequence>
<dbReference type="PANTHER" id="PTHR37305">
    <property type="entry name" value="INTEGRAL MEMBRANE PROTEIN-RELATED"/>
    <property type="match status" value="1"/>
</dbReference>
<organism evidence="2 3">
    <name type="scientific">Isoptericola peretonis</name>
    <dbReference type="NCBI Taxonomy" id="2918523"/>
    <lineage>
        <taxon>Bacteria</taxon>
        <taxon>Bacillati</taxon>
        <taxon>Actinomycetota</taxon>
        <taxon>Actinomycetes</taxon>
        <taxon>Micrococcales</taxon>
        <taxon>Promicromonosporaceae</taxon>
        <taxon>Isoptericola</taxon>
    </lineage>
</organism>
<keyword evidence="1" id="KW-1133">Transmembrane helix</keyword>
<dbReference type="PANTHER" id="PTHR37305:SF1">
    <property type="entry name" value="MEMBRANE PROTEIN"/>
    <property type="match status" value="1"/>
</dbReference>
<comment type="caution">
    <text evidence="2">The sequence shown here is derived from an EMBL/GenBank/DDBJ whole genome shotgun (WGS) entry which is preliminary data.</text>
</comment>
<name>A0ABT0J951_9MICO</name>
<accession>A0ABT0J951</accession>
<feature type="transmembrane region" description="Helical" evidence="1">
    <location>
        <begin position="194"/>
        <end position="224"/>
    </location>
</feature>
<reference evidence="2 3" key="1">
    <citation type="submission" date="2022-02" db="EMBL/GenBank/DDBJ databases">
        <title>The car tank lid bacteriome: a reservoir of bacteria with potential in bioremediation of fuel.</title>
        <authorList>
            <person name="Vidal-Verdu A."/>
            <person name="Gomez-Martinez D."/>
            <person name="Latorre-Perez A."/>
            <person name="Pereto J."/>
            <person name="Porcar M."/>
        </authorList>
    </citation>
    <scope>NUCLEOTIDE SEQUENCE [LARGE SCALE GENOMIC DNA]</scope>
    <source>
        <strain evidence="2 3">4D.3</strain>
    </source>
</reference>
<feature type="transmembrane region" description="Helical" evidence="1">
    <location>
        <begin position="20"/>
        <end position="40"/>
    </location>
</feature>
<evidence type="ECO:0000313" key="2">
    <source>
        <dbReference type="EMBL" id="MCK9796027.1"/>
    </source>
</evidence>
<proteinExistence type="predicted"/>
<keyword evidence="1" id="KW-0472">Membrane</keyword>
<keyword evidence="1" id="KW-0812">Transmembrane</keyword>
<feature type="transmembrane region" description="Helical" evidence="1">
    <location>
        <begin position="152"/>
        <end position="173"/>
    </location>
</feature>
<keyword evidence="3" id="KW-1185">Reference proteome</keyword>
<dbReference type="RefSeq" id="WP_416345882.1">
    <property type="nucleotide sequence ID" value="NZ_JALQCY010000008.1"/>
</dbReference>
<evidence type="ECO:0000313" key="3">
    <source>
        <dbReference type="Proteomes" id="UP001651050"/>
    </source>
</evidence>
<feature type="transmembrane region" description="Helical" evidence="1">
    <location>
        <begin position="269"/>
        <end position="290"/>
    </location>
</feature>
<feature type="transmembrane region" description="Helical" evidence="1">
    <location>
        <begin position="244"/>
        <end position="262"/>
    </location>
</feature>
<dbReference type="PROSITE" id="PS51257">
    <property type="entry name" value="PROKAR_LIPOPROTEIN"/>
    <property type="match status" value="1"/>
</dbReference>
<dbReference type="Pfam" id="PF12679">
    <property type="entry name" value="ABC2_membrane_2"/>
    <property type="match status" value="1"/>
</dbReference>
<dbReference type="EMBL" id="JALQCY010000008">
    <property type="protein sequence ID" value="MCK9796027.1"/>
    <property type="molecule type" value="Genomic_DNA"/>
</dbReference>
<feature type="transmembrane region" description="Helical" evidence="1">
    <location>
        <begin position="339"/>
        <end position="358"/>
    </location>
</feature>